<feature type="coiled-coil region" evidence="3">
    <location>
        <begin position="39"/>
        <end position="123"/>
    </location>
</feature>
<dbReference type="Gene3D" id="1.10.150.50">
    <property type="entry name" value="Transcription Factor, Ets-1"/>
    <property type="match status" value="2"/>
</dbReference>
<feature type="coiled-coil region" evidence="3">
    <location>
        <begin position="256"/>
        <end position="423"/>
    </location>
</feature>
<keyword evidence="2 3" id="KW-0175">Coiled coil</keyword>
<dbReference type="KEGG" id="pvp:105301795"/>
<reference evidence="7" key="1">
    <citation type="submission" date="2025-08" db="UniProtKB">
        <authorList>
            <consortium name="RefSeq"/>
        </authorList>
    </citation>
    <scope>IDENTIFICATION</scope>
    <source>
        <tissue evidence="7">Kidney</tissue>
    </source>
</reference>
<feature type="compositionally biased region" description="Basic and acidic residues" evidence="4">
    <location>
        <begin position="687"/>
        <end position="701"/>
    </location>
</feature>
<evidence type="ECO:0000256" key="1">
    <source>
        <dbReference type="ARBA" id="ARBA00022737"/>
    </source>
</evidence>
<feature type="region of interest" description="Disordered" evidence="4">
    <location>
        <begin position="624"/>
        <end position="839"/>
    </location>
</feature>
<feature type="region of interest" description="Disordered" evidence="4">
    <location>
        <begin position="1"/>
        <end position="23"/>
    </location>
</feature>
<dbReference type="SMART" id="SM00454">
    <property type="entry name" value="SAM"/>
    <property type="match status" value="2"/>
</dbReference>
<dbReference type="SUPFAM" id="SSF47769">
    <property type="entry name" value="SAM/Pointed domain"/>
    <property type="match status" value="2"/>
</dbReference>
<dbReference type="Pfam" id="PF07647">
    <property type="entry name" value="SAM_2"/>
    <property type="match status" value="1"/>
</dbReference>
<feature type="compositionally biased region" description="Low complexity" evidence="4">
    <location>
        <begin position="1046"/>
        <end position="1058"/>
    </location>
</feature>
<evidence type="ECO:0000313" key="6">
    <source>
        <dbReference type="Proteomes" id="UP000515202"/>
    </source>
</evidence>
<feature type="compositionally biased region" description="Basic and acidic residues" evidence="4">
    <location>
        <begin position="871"/>
        <end position="883"/>
    </location>
</feature>
<evidence type="ECO:0000256" key="2">
    <source>
        <dbReference type="ARBA" id="ARBA00023054"/>
    </source>
</evidence>
<dbReference type="PANTHER" id="PTHR12587:SF4">
    <property type="entry name" value="LIPRIN-ALPHA-3"/>
    <property type="match status" value="1"/>
</dbReference>
<dbReference type="Pfam" id="PF00536">
    <property type="entry name" value="SAM_1"/>
    <property type="match status" value="1"/>
</dbReference>
<feature type="region of interest" description="Disordered" evidence="4">
    <location>
        <begin position="525"/>
        <end position="579"/>
    </location>
</feature>
<dbReference type="Proteomes" id="UP000515202">
    <property type="component" value="Unplaced"/>
</dbReference>
<dbReference type="Gene3D" id="1.10.287.1490">
    <property type="match status" value="1"/>
</dbReference>
<dbReference type="GeneID" id="105301795"/>
<dbReference type="OrthoDB" id="2132119at2759"/>
<dbReference type="InterPro" id="IPR037622">
    <property type="entry name" value="LIP-1_SAM_3"/>
</dbReference>
<dbReference type="CDD" id="cd09568">
    <property type="entry name" value="SAM_liprin-alpha1_2_3_4_repeat3"/>
    <property type="match status" value="1"/>
</dbReference>
<keyword evidence="1" id="KW-0677">Repeat</keyword>
<feature type="region of interest" description="Disordered" evidence="4">
    <location>
        <begin position="871"/>
        <end position="1065"/>
    </location>
</feature>
<feature type="compositionally biased region" description="Basic and acidic residues" evidence="4">
    <location>
        <begin position="934"/>
        <end position="948"/>
    </location>
</feature>
<organism evidence="6 7">
    <name type="scientific">Pteropus vampyrus</name>
    <name type="common">Large flying fox</name>
    <dbReference type="NCBI Taxonomy" id="132908"/>
    <lineage>
        <taxon>Eukaryota</taxon>
        <taxon>Metazoa</taxon>
        <taxon>Chordata</taxon>
        <taxon>Craniata</taxon>
        <taxon>Vertebrata</taxon>
        <taxon>Euteleostomi</taxon>
        <taxon>Mammalia</taxon>
        <taxon>Eutheria</taxon>
        <taxon>Laurasiatheria</taxon>
        <taxon>Chiroptera</taxon>
        <taxon>Yinpterochiroptera</taxon>
        <taxon>Pteropodoidea</taxon>
        <taxon>Pteropodidae</taxon>
        <taxon>Pteropodinae</taxon>
        <taxon>Pteropus</taxon>
    </lineage>
</organism>
<name>A0A6P6BLJ3_PTEVA</name>
<dbReference type="InterPro" id="IPR001660">
    <property type="entry name" value="SAM"/>
</dbReference>
<dbReference type="InterPro" id="IPR029515">
    <property type="entry name" value="Liprin"/>
</dbReference>
<dbReference type="InterPro" id="IPR041491">
    <property type="entry name" value="TRPM_SLOG"/>
</dbReference>
<proteinExistence type="predicted"/>
<feature type="compositionally biased region" description="Basic and acidic residues" evidence="4">
    <location>
        <begin position="548"/>
        <end position="559"/>
    </location>
</feature>
<dbReference type="GO" id="GO:0048786">
    <property type="term" value="C:presynaptic active zone"/>
    <property type="evidence" value="ECO:0007669"/>
    <property type="project" value="TreeGrafter"/>
</dbReference>
<dbReference type="RefSeq" id="XP_023375937.1">
    <property type="nucleotide sequence ID" value="XM_023520169.1"/>
</dbReference>
<dbReference type="GO" id="GO:0050808">
    <property type="term" value="P:synapse organization"/>
    <property type="evidence" value="ECO:0007669"/>
    <property type="project" value="TreeGrafter"/>
</dbReference>
<dbReference type="InterPro" id="IPR057892">
    <property type="entry name" value="LIP-1_CC2"/>
</dbReference>
<dbReference type="PROSITE" id="PS50105">
    <property type="entry name" value="SAM_DOMAIN"/>
    <property type="match status" value="2"/>
</dbReference>
<keyword evidence="6" id="KW-1185">Reference proteome</keyword>
<feature type="compositionally biased region" description="Basic and acidic residues" evidence="4">
    <location>
        <begin position="201"/>
        <end position="217"/>
    </location>
</feature>
<dbReference type="FunFam" id="1.10.150.50:FF:000002">
    <property type="entry name" value="PTPRF interacting protein alpha 1"/>
    <property type="match status" value="1"/>
</dbReference>
<evidence type="ECO:0000313" key="7">
    <source>
        <dbReference type="RefSeq" id="XP_023375937.1"/>
    </source>
</evidence>
<gene>
    <name evidence="7" type="primary">LOC105301795</name>
</gene>
<protein>
    <submittedName>
        <fullName evidence="7">LOW QUALITY PROTEIN: liprin-alpha-3-like</fullName>
    </submittedName>
</protein>
<feature type="compositionally biased region" description="Low complexity" evidence="4">
    <location>
        <begin position="651"/>
        <end position="666"/>
    </location>
</feature>
<feature type="compositionally biased region" description="Basic and acidic residues" evidence="4">
    <location>
        <begin position="624"/>
        <end position="636"/>
    </location>
</feature>
<accession>A0A6P6BLJ3</accession>
<dbReference type="PANTHER" id="PTHR12587">
    <property type="entry name" value="LAR INTERACTING PROTEIN LIP -RELATED PROTEIN"/>
    <property type="match status" value="1"/>
</dbReference>
<feature type="compositionally biased region" description="Low complexity" evidence="4">
    <location>
        <begin position="898"/>
        <end position="913"/>
    </location>
</feature>
<dbReference type="FunFam" id="1.10.150.50:FF:000004">
    <property type="entry name" value="PTPRF interacting protein alpha 1"/>
    <property type="match status" value="1"/>
</dbReference>
<dbReference type="Pfam" id="PF18139">
    <property type="entry name" value="LSDAT_euk"/>
    <property type="match status" value="1"/>
</dbReference>
<evidence type="ECO:0000256" key="4">
    <source>
        <dbReference type="SAM" id="MobiDB-lite"/>
    </source>
</evidence>
<feature type="domain" description="SAM" evidence="5">
    <location>
        <begin position="1106"/>
        <end position="1163"/>
    </location>
</feature>
<sequence>MMCEVMPTISEDGRRGSALGPDEAGGELERLMVTMLTERERLLETLREAQDGLATAQLRLRELGHEKDSLQRQLSIALPQEFAALTKELNLCREQLLEREEEIAELKAERNNTRLLLEHLECLVSRHERSLRMTVVKRQAQSPGGVSSEVEVLKALKSLFEHHKALDEKVRERLRMALERVAALEEELELSNQETLSLREQLSRRRSGLEEPGKEGDGQTLANGLGPGGDSSRRTAELEEALERQRAEVCQLRDRLAVLCRQMSQLEEELGTAHRELGKAEEANAKLQRDLKEALAQREDMEERITTLEKRYLSAQREATSLHDANDKLENELASKESLYRQSEEKSRQLAEWLDDAKQKLQQTLQKAETLPEIEAQLAQRVAALNKAEERHGNFEERLRQLEAQLEEKNQELQRARQREKMNDDHNKRLSETVDKLLSESNERLQLHLKERMGALEEKNSLSEEIANMKKLQDELLLNKEQLLAEMERMQMEIDQLRGRPPSSYSRSLPGSAVELRYTQAPTLHSGAHLDPYGAGSGRAGKRSRWSGVKDEPSKEWERSAPAGSMPPPFPGELDGSDEEEAEGMFGAELLSPSGQADVQTLAIMLQEQLEAINKEIKLIQEEKETTEQRAEELESRVSGSGLDSLGRYRSSCSLPPSLTTSTLASPSPPSSGHSTPRLAPPSPAREGTDKANHVPKEEPGAPRGEGPAIPGDTPPPTPRSARLERMTQALALQAGSLEDGGPPRGSEGTPDSLHKAPKKKSIKSSIGRLFGKKEKGRMGPPGRDSSSLGEYPDPNASFGRQEWERSAPAGSMPPPFPGELDGSDEEEAEGMFGAELLSPSGQADVQTLAIMLQEQLEAINKEIKLIQEEKETTEQRAEELESRVSGSGLDSLGRYRSSCSLPPSLTTSTLASPSPPSSGHSTPRLAPPSPAREGTDKANHVPKEEPGAPRGEGPAIPGDTPPPTPRSARLERMTQALALQAGSLEDGGPPRGSEGTPDSLHKAPKKKSIKSSIGRLFGKKEKGRMGPPGRDSSSLGESTTPPPSLSRSPLSPSITPLGPQSTGNVWMTHEEMESLTATTKPETKEISWEQILAYGDMNHEWVGNDWLPSLGLPQYRSYFMESLVDARMLDHLNKKELRGQLKMVDSFHRVSLHYGIMCLKRLNYDRKDLERRREESQTQIRDVMVWSNERVMGWVSGLGLKEFATNLTESGVHGALLALDETFDYSDLALLLQIPTQNAQARQLLEKEFSNLISLGTDRRLDEDSAKSFSRSPSWRKMFREKDLRGVTPDSAEMLPPNFRSAAAGALGSPGLPLRKLQPEGGRLPKAAALPRFPFLRARLLGVPAQTAFRSGPIPASAGLQSWIPKIFKRKTCTTFIVDTTDPGGTLCQCGRPRSAHLSVAVEDAFGAAVVTVWDSDLHTTEKPTDAFGDLDFLGSGRKASNFLRLSDRTDPATVYNLVTRTWGFRAPNLVVSVLGGSGGPILQTWLQDLLRSGLVRAAQSTGAWIVTGGLHAGIGRHVGVAVRDHQTASTGGTKVVAMGVAPWGVVQNREALTNPKGSFPASYPWRGDPEDRVQFPLDYNYSAFFLVDDGTHGRLGGETRFRLRFESYIAQQKTGVGGTGIDIPVLLLLIDGDEKMLKRIENATQAQLPCLLVAGSGGAADCLAEILEDTLAPGNGGGRRGDARDRIRRFFPTGDPEVLQAQVERIMTRKELLTVYSAEDGPEEFETIVLRALVKACGSSDASAYLDELRLAVAWNRVDIAQSELFRGDIQWRVRGRDLGAGDRDKGTHSPSSLIFGPVFHDGLSGLLLIVHPL</sequence>
<dbReference type="InterPro" id="IPR013761">
    <property type="entry name" value="SAM/pointed_sf"/>
</dbReference>
<feature type="coiled-coil region" evidence="3">
    <location>
        <begin position="452"/>
        <end position="500"/>
    </location>
</feature>
<feature type="domain" description="SAM" evidence="5">
    <location>
        <begin position="1187"/>
        <end position="1256"/>
    </location>
</feature>
<evidence type="ECO:0000256" key="3">
    <source>
        <dbReference type="SAM" id="Coils"/>
    </source>
</evidence>
<feature type="region of interest" description="Disordered" evidence="4">
    <location>
        <begin position="195"/>
        <end position="239"/>
    </location>
</feature>
<dbReference type="CDD" id="cd09565">
    <property type="entry name" value="SAM_liprin-alpha1_2_3_4_repeat2"/>
    <property type="match status" value="1"/>
</dbReference>
<dbReference type="InterPro" id="IPR037621">
    <property type="entry name" value="LIP-1_SAM_2"/>
</dbReference>
<dbReference type="Pfam" id="PF25526">
    <property type="entry name" value="LIP-1"/>
    <property type="match status" value="1"/>
</dbReference>
<evidence type="ECO:0000259" key="5">
    <source>
        <dbReference type="PROSITE" id="PS50105"/>
    </source>
</evidence>